<evidence type="ECO:0000259" key="7">
    <source>
        <dbReference type="Pfam" id="PF10035"/>
    </source>
</evidence>
<proteinExistence type="predicted"/>
<keyword evidence="5 6" id="KW-0472">Membrane</keyword>
<sequence>MTNIQFNWRKIFLTAVVFIASSIIQVISLNAFLIPNNIFSSGFNGISQLLSLFAQHTLHMNVQTGTFMMVFNVPIGIVGWKLIGGKFTILSFLNAIFVSIIQILAPTKALTTDPMLAALFGGLLLGVAIGLAMRYGFSTGGMDIVAMVVQKRTGKSVGALMNIINCVVVIVAGFFIGWQNALFTLIGIYATGRVVDTLYTGYQKLTAMIVTAKGDDVVEALHKDLIRGITILPSKGAYTKRESTTLMMVISRYELFEMQEIVHRADPKAFVNLLNTVNVSGEFLDSDRQLQMKKAIAVPKVETIEAQIEAEKQLESQLENVNDNQVK</sequence>
<comment type="caution">
    <text evidence="8">The sequence shown here is derived from an EMBL/GenBank/DDBJ whole genome shotgun (WGS) entry which is preliminary data.</text>
</comment>
<dbReference type="CDD" id="cd16380">
    <property type="entry name" value="YitT_C"/>
    <property type="match status" value="1"/>
</dbReference>
<evidence type="ECO:0000313" key="9">
    <source>
        <dbReference type="Proteomes" id="UP000192288"/>
    </source>
</evidence>
<dbReference type="InterPro" id="IPR015867">
    <property type="entry name" value="N-reg_PII/ATP_PRibTrfase_C"/>
</dbReference>
<comment type="subcellular location">
    <subcellularLocation>
        <location evidence="1">Cell membrane</location>
        <topology evidence="1">Multi-pass membrane protein</topology>
    </subcellularLocation>
</comment>
<evidence type="ECO:0000256" key="3">
    <source>
        <dbReference type="ARBA" id="ARBA00022692"/>
    </source>
</evidence>
<evidence type="ECO:0000256" key="4">
    <source>
        <dbReference type="ARBA" id="ARBA00022989"/>
    </source>
</evidence>
<feature type="transmembrane region" description="Helical" evidence="6">
    <location>
        <begin position="12"/>
        <end position="34"/>
    </location>
</feature>
<keyword evidence="4 6" id="KW-1133">Transmembrane helix</keyword>
<dbReference type="GO" id="GO:0005886">
    <property type="term" value="C:plasma membrane"/>
    <property type="evidence" value="ECO:0007669"/>
    <property type="project" value="UniProtKB-SubCell"/>
</dbReference>
<organism evidence="8 9">
    <name type="scientific">Leuconostoc pseudomesenteroides</name>
    <dbReference type="NCBI Taxonomy" id="33968"/>
    <lineage>
        <taxon>Bacteria</taxon>
        <taxon>Bacillati</taxon>
        <taxon>Bacillota</taxon>
        <taxon>Bacilli</taxon>
        <taxon>Lactobacillales</taxon>
        <taxon>Lactobacillaceae</taxon>
        <taxon>Leuconostoc</taxon>
    </lineage>
</organism>
<gene>
    <name evidence="8" type="ORF">BMR96_04195</name>
</gene>
<evidence type="ECO:0000313" key="8">
    <source>
        <dbReference type="EMBL" id="ORI98017.1"/>
    </source>
</evidence>
<dbReference type="InterPro" id="IPR003740">
    <property type="entry name" value="YitT"/>
</dbReference>
<evidence type="ECO:0000256" key="6">
    <source>
        <dbReference type="SAM" id="Phobius"/>
    </source>
</evidence>
<reference evidence="8 9" key="1">
    <citation type="journal article" date="2017" name="Front. Microbiol.">
        <title>Genomic Characterization of Dairy Associated Leuconostoc Species and Diversity of Leuconostocs in Undefined Mixed Mesophilic Starter Cultures.</title>
        <authorList>
            <person name="Frantzen C.A."/>
            <person name="Kot W."/>
            <person name="Pedersen T.B."/>
            <person name="Ardo Y.M."/>
            <person name="Broadbent J.R."/>
            <person name="Neve H."/>
            <person name="Hansen L.H."/>
            <person name="Dal Bello F."/>
            <person name="Ostlie H.M."/>
            <person name="Kleppen H.P."/>
            <person name="Vogensen F.K."/>
            <person name="Holo H."/>
        </authorList>
    </citation>
    <scope>NUCLEOTIDE SEQUENCE [LARGE SCALE GENOMIC DNA]</scope>
    <source>
        <strain evidence="8 9">LMGCF08</strain>
    </source>
</reference>
<feature type="domain" description="DUF2179" evidence="7">
    <location>
        <begin position="227"/>
        <end position="281"/>
    </location>
</feature>
<dbReference type="PIRSF" id="PIRSF006483">
    <property type="entry name" value="Membrane_protein_YitT"/>
    <property type="match status" value="1"/>
</dbReference>
<dbReference type="PANTHER" id="PTHR33545">
    <property type="entry name" value="UPF0750 MEMBRANE PROTEIN YITT-RELATED"/>
    <property type="match status" value="1"/>
</dbReference>
<accession>A0A1X0VE55</accession>
<dbReference type="Gene3D" id="3.30.70.120">
    <property type="match status" value="1"/>
</dbReference>
<evidence type="ECO:0000256" key="2">
    <source>
        <dbReference type="ARBA" id="ARBA00022475"/>
    </source>
</evidence>
<dbReference type="EMBL" id="MPLS01000010">
    <property type="protein sequence ID" value="ORI98017.1"/>
    <property type="molecule type" value="Genomic_DNA"/>
</dbReference>
<dbReference type="InterPro" id="IPR051461">
    <property type="entry name" value="UPF0750_membrane"/>
</dbReference>
<dbReference type="STRING" id="33968.BMS77_05620"/>
<dbReference type="Proteomes" id="UP000192288">
    <property type="component" value="Unassembled WGS sequence"/>
</dbReference>
<keyword evidence="2" id="KW-1003">Cell membrane</keyword>
<dbReference type="eggNOG" id="COG1284">
    <property type="taxonomic scope" value="Bacteria"/>
</dbReference>
<evidence type="ECO:0000256" key="5">
    <source>
        <dbReference type="ARBA" id="ARBA00023136"/>
    </source>
</evidence>
<evidence type="ECO:0000256" key="1">
    <source>
        <dbReference type="ARBA" id="ARBA00004651"/>
    </source>
</evidence>
<feature type="transmembrane region" description="Helical" evidence="6">
    <location>
        <begin position="87"/>
        <end position="105"/>
    </location>
</feature>
<protein>
    <recommendedName>
        <fullName evidence="7">DUF2179 domain-containing protein</fullName>
    </recommendedName>
</protein>
<dbReference type="Pfam" id="PF10035">
    <property type="entry name" value="DUF2179"/>
    <property type="match status" value="1"/>
</dbReference>
<name>A0A1X0VE55_LEUPS</name>
<keyword evidence="3 6" id="KW-0812">Transmembrane</keyword>
<feature type="transmembrane region" description="Helical" evidence="6">
    <location>
        <begin position="60"/>
        <end position="80"/>
    </location>
</feature>
<feature type="transmembrane region" description="Helical" evidence="6">
    <location>
        <begin position="157"/>
        <end position="178"/>
    </location>
</feature>
<dbReference type="InterPro" id="IPR019264">
    <property type="entry name" value="DUF2179"/>
</dbReference>
<dbReference type="RefSeq" id="WP_004913729.1">
    <property type="nucleotide sequence ID" value="NZ_MPLS01000010.1"/>
</dbReference>
<dbReference type="AlphaFoldDB" id="A0A1X0VE55"/>
<dbReference type="Pfam" id="PF02588">
    <property type="entry name" value="YitT_membrane"/>
    <property type="match status" value="1"/>
</dbReference>
<feature type="transmembrane region" description="Helical" evidence="6">
    <location>
        <begin position="117"/>
        <end position="137"/>
    </location>
</feature>
<dbReference type="PANTHER" id="PTHR33545:SF5">
    <property type="entry name" value="UPF0750 MEMBRANE PROTEIN YITT"/>
    <property type="match status" value="1"/>
</dbReference>